<feature type="compositionally biased region" description="Basic and acidic residues" evidence="1">
    <location>
        <begin position="145"/>
        <end position="156"/>
    </location>
</feature>
<feature type="region of interest" description="Disordered" evidence="1">
    <location>
        <begin position="137"/>
        <end position="157"/>
    </location>
</feature>
<feature type="region of interest" description="Disordered" evidence="1">
    <location>
        <begin position="64"/>
        <end position="108"/>
    </location>
</feature>
<name>A0ABP0B873_9PEZI</name>
<evidence type="ECO:0000313" key="2">
    <source>
        <dbReference type="EMBL" id="CAK7215726.1"/>
    </source>
</evidence>
<evidence type="ECO:0000256" key="1">
    <source>
        <dbReference type="SAM" id="MobiDB-lite"/>
    </source>
</evidence>
<dbReference type="EMBL" id="CAWUHD010000018">
    <property type="protein sequence ID" value="CAK7215726.1"/>
    <property type="molecule type" value="Genomic_DNA"/>
</dbReference>
<protein>
    <submittedName>
        <fullName evidence="2">Uncharacterized protein</fullName>
    </submittedName>
</protein>
<dbReference type="Proteomes" id="UP001642482">
    <property type="component" value="Unassembled WGS sequence"/>
</dbReference>
<reference evidence="2 3" key="1">
    <citation type="submission" date="2024-01" db="EMBL/GenBank/DDBJ databases">
        <authorList>
            <person name="Allen C."/>
            <person name="Tagirdzhanova G."/>
        </authorList>
    </citation>
    <scope>NUCLEOTIDE SEQUENCE [LARGE SCALE GENOMIC DNA]</scope>
</reference>
<evidence type="ECO:0000313" key="3">
    <source>
        <dbReference type="Proteomes" id="UP001642482"/>
    </source>
</evidence>
<proteinExistence type="predicted"/>
<keyword evidence="3" id="KW-1185">Reference proteome</keyword>
<comment type="caution">
    <text evidence="2">The sequence shown here is derived from an EMBL/GenBank/DDBJ whole genome shotgun (WGS) entry which is preliminary data.</text>
</comment>
<accession>A0ABP0B873</accession>
<dbReference type="InterPro" id="IPR015943">
    <property type="entry name" value="WD40/YVTN_repeat-like_dom_sf"/>
</dbReference>
<organism evidence="2 3">
    <name type="scientific">Sporothrix eucalyptigena</name>
    <dbReference type="NCBI Taxonomy" id="1812306"/>
    <lineage>
        <taxon>Eukaryota</taxon>
        <taxon>Fungi</taxon>
        <taxon>Dikarya</taxon>
        <taxon>Ascomycota</taxon>
        <taxon>Pezizomycotina</taxon>
        <taxon>Sordariomycetes</taxon>
        <taxon>Sordariomycetidae</taxon>
        <taxon>Ophiostomatales</taxon>
        <taxon>Ophiostomataceae</taxon>
        <taxon>Sporothrix</taxon>
    </lineage>
</organism>
<sequence length="283" mass="31404">MDIAIVGDHYVQISEMGRDGRLRNIARKTDFGSRIRNAQVIGASPESAAEDEKDEDFTRIKIEDDDAIIDCGESGSDDSDDNDDSDEYMEGTSSRRPGRRSGRRAPARRLPPQQLLVVLESGDCIFLFIDPESGDKPELTGAKGRKMEAGSHRSDDAAGSYFSTPDRVFGTSGRGVTGAVTEFRYGLRADIGLEVDYPTPIKQSWIFATRTDTFDIEYHVLVSLVDRTEAFQMSSDLAQVGIYEDGVKLYDLESRTLAAAQISEDVILQVTENYIVFYNPESR</sequence>
<feature type="compositionally biased region" description="Acidic residues" evidence="1">
    <location>
        <begin position="75"/>
        <end position="89"/>
    </location>
</feature>
<dbReference type="Gene3D" id="2.130.10.10">
    <property type="entry name" value="YVTN repeat-like/Quinoprotein amine dehydrogenase"/>
    <property type="match status" value="1"/>
</dbReference>
<feature type="compositionally biased region" description="Basic residues" evidence="1">
    <location>
        <begin position="96"/>
        <end position="107"/>
    </location>
</feature>
<gene>
    <name evidence="2" type="ORF">SEUCBS140593_002625</name>
</gene>